<dbReference type="PANTHER" id="PTHR12121">
    <property type="entry name" value="CARBON CATABOLITE REPRESSOR PROTEIN 4"/>
    <property type="match status" value="1"/>
</dbReference>
<dbReference type="EMBL" id="WIUZ02000014">
    <property type="protein sequence ID" value="KAF9781131.1"/>
    <property type="molecule type" value="Genomic_DNA"/>
</dbReference>
<keyword evidence="3" id="KW-1185">Reference proteome</keyword>
<dbReference type="AlphaFoldDB" id="A0A9P6H7H5"/>
<dbReference type="Pfam" id="PF03372">
    <property type="entry name" value="Exo_endo_phos"/>
    <property type="match status" value="1"/>
</dbReference>
<evidence type="ECO:0000313" key="2">
    <source>
        <dbReference type="EMBL" id="KAF9781131.1"/>
    </source>
</evidence>
<dbReference type="Gene3D" id="3.60.10.10">
    <property type="entry name" value="Endonuclease/exonuclease/phosphatase"/>
    <property type="match status" value="1"/>
</dbReference>
<protein>
    <submittedName>
        <fullName evidence="2">Endonuclease/exonuclease/phosphatase</fullName>
    </submittedName>
</protein>
<accession>A0A9P6H7H5</accession>
<keyword evidence="2" id="KW-0378">Hydrolase</keyword>
<reference evidence="2" key="1">
    <citation type="journal article" date="2020" name="Nat. Commun.">
        <title>Large-scale genome sequencing of mycorrhizal fungi provides insights into the early evolution of symbiotic traits.</title>
        <authorList>
            <person name="Miyauchi S."/>
            <person name="Kiss E."/>
            <person name="Kuo A."/>
            <person name="Drula E."/>
            <person name="Kohler A."/>
            <person name="Sanchez-Garcia M."/>
            <person name="Morin E."/>
            <person name="Andreopoulos B."/>
            <person name="Barry K.W."/>
            <person name="Bonito G."/>
            <person name="Buee M."/>
            <person name="Carver A."/>
            <person name="Chen C."/>
            <person name="Cichocki N."/>
            <person name="Clum A."/>
            <person name="Culley D."/>
            <person name="Crous P.W."/>
            <person name="Fauchery L."/>
            <person name="Girlanda M."/>
            <person name="Hayes R.D."/>
            <person name="Keri Z."/>
            <person name="LaButti K."/>
            <person name="Lipzen A."/>
            <person name="Lombard V."/>
            <person name="Magnuson J."/>
            <person name="Maillard F."/>
            <person name="Murat C."/>
            <person name="Nolan M."/>
            <person name="Ohm R.A."/>
            <person name="Pangilinan J."/>
            <person name="Pereira M.F."/>
            <person name="Perotto S."/>
            <person name="Peter M."/>
            <person name="Pfister S."/>
            <person name="Riley R."/>
            <person name="Sitrit Y."/>
            <person name="Stielow J.B."/>
            <person name="Szollosi G."/>
            <person name="Zifcakova L."/>
            <person name="Stursova M."/>
            <person name="Spatafora J.W."/>
            <person name="Tedersoo L."/>
            <person name="Vaario L.M."/>
            <person name="Yamada A."/>
            <person name="Yan M."/>
            <person name="Wang P."/>
            <person name="Xu J."/>
            <person name="Bruns T."/>
            <person name="Baldrian P."/>
            <person name="Vilgalys R."/>
            <person name="Dunand C."/>
            <person name="Henrissat B."/>
            <person name="Grigoriev I.V."/>
            <person name="Hibbett D."/>
            <person name="Nagy L.G."/>
            <person name="Martin F.M."/>
        </authorList>
    </citation>
    <scope>NUCLEOTIDE SEQUENCE</scope>
    <source>
        <strain evidence="2">UH-Tt-Lm1</strain>
    </source>
</reference>
<evidence type="ECO:0000313" key="3">
    <source>
        <dbReference type="Proteomes" id="UP000736335"/>
    </source>
</evidence>
<dbReference type="SUPFAM" id="SSF56219">
    <property type="entry name" value="DNase I-like"/>
    <property type="match status" value="1"/>
</dbReference>
<dbReference type="OrthoDB" id="276515at2759"/>
<dbReference type="InterPro" id="IPR036691">
    <property type="entry name" value="Endo/exonu/phosph_ase_sf"/>
</dbReference>
<gene>
    <name evidence="2" type="ORF">BJ322DRAFT_1101215</name>
</gene>
<evidence type="ECO:0000259" key="1">
    <source>
        <dbReference type="Pfam" id="PF03372"/>
    </source>
</evidence>
<sequence>MAHPPKASADRSHWPSSKRRLTRFSRAPMKVPGDCPLCEFLRKPVPVTLEHGYNLRYDCKPDQIAVKDSIARLPDPSLQPSYLSLAGKEQPWSSRRIRIAQDLLRECVALAGFQEALVRQVNDMQELLGDDWAWVGQGRDDGASRGEFNSIFYKKSVFKLIDSDTFWLSPTPFRCSVYPGAGCIRICTTARLLSRTSSQRLTLINTHLDHLSDDQRKYGASLLLVRGRFEAATSNGPVILTGDFNSSPTGDDSGAYGVITGKVPPMQVAKEFTDKFNPGPNELPDFKFLDTRVETPKLGVSGNFATFTGWSPTRTAEWGRIDFAFGGNNGRWKSTAYKVGAGMSDDGMMHSDHRPVFVDLTV</sequence>
<keyword evidence="2" id="KW-0540">Nuclease</keyword>
<dbReference type="Proteomes" id="UP000736335">
    <property type="component" value="Unassembled WGS sequence"/>
</dbReference>
<proteinExistence type="predicted"/>
<dbReference type="InterPro" id="IPR005135">
    <property type="entry name" value="Endo/exonuclease/phosphatase"/>
</dbReference>
<organism evidence="2 3">
    <name type="scientific">Thelephora terrestris</name>
    <dbReference type="NCBI Taxonomy" id="56493"/>
    <lineage>
        <taxon>Eukaryota</taxon>
        <taxon>Fungi</taxon>
        <taxon>Dikarya</taxon>
        <taxon>Basidiomycota</taxon>
        <taxon>Agaricomycotina</taxon>
        <taxon>Agaricomycetes</taxon>
        <taxon>Thelephorales</taxon>
        <taxon>Thelephoraceae</taxon>
        <taxon>Thelephora</taxon>
    </lineage>
</organism>
<comment type="caution">
    <text evidence="2">The sequence shown here is derived from an EMBL/GenBank/DDBJ whole genome shotgun (WGS) entry which is preliminary data.</text>
</comment>
<dbReference type="GO" id="GO:0000175">
    <property type="term" value="F:3'-5'-RNA exonuclease activity"/>
    <property type="evidence" value="ECO:0007669"/>
    <property type="project" value="TreeGrafter"/>
</dbReference>
<name>A0A9P6H7H5_9AGAM</name>
<feature type="domain" description="Endonuclease/exonuclease/phosphatase" evidence="1">
    <location>
        <begin position="100"/>
        <end position="333"/>
    </location>
</feature>
<dbReference type="PANTHER" id="PTHR12121:SF36">
    <property type="entry name" value="ENDONUCLEASE_EXONUCLEASE_PHOSPHATASE DOMAIN-CONTAINING PROTEIN"/>
    <property type="match status" value="1"/>
</dbReference>
<keyword evidence="2" id="KW-0255">Endonuclease</keyword>
<dbReference type="CDD" id="cd09083">
    <property type="entry name" value="EEP-1"/>
    <property type="match status" value="1"/>
</dbReference>
<dbReference type="InterPro" id="IPR050410">
    <property type="entry name" value="CCR4/nocturin_mRNA_transcr"/>
</dbReference>
<dbReference type="GO" id="GO:0004519">
    <property type="term" value="F:endonuclease activity"/>
    <property type="evidence" value="ECO:0007669"/>
    <property type="project" value="UniProtKB-KW"/>
</dbReference>
<reference evidence="2" key="2">
    <citation type="submission" date="2020-11" db="EMBL/GenBank/DDBJ databases">
        <authorList>
            <consortium name="DOE Joint Genome Institute"/>
            <person name="Kuo A."/>
            <person name="Miyauchi S."/>
            <person name="Kiss E."/>
            <person name="Drula E."/>
            <person name="Kohler A."/>
            <person name="Sanchez-Garcia M."/>
            <person name="Andreopoulos B."/>
            <person name="Barry K.W."/>
            <person name="Bonito G."/>
            <person name="Buee M."/>
            <person name="Carver A."/>
            <person name="Chen C."/>
            <person name="Cichocki N."/>
            <person name="Clum A."/>
            <person name="Culley D."/>
            <person name="Crous P.W."/>
            <person name="Fauchery L."/>
            <person name="Girlanda M."/>
            <person name="Hayes R."/>
            <person name="Keri Z."/>
            <person name="Labutti K."/>
            <person name="Lipzen A."/>
            <person name="Lombard V."/>
            <person name="Magnuson J."/>
            <person name="Maillard F."/>
            <person name="Morin E."/>
            <person name="Murat C."/>
            <person name="Nolan M."/>
            <person name="Ohm R."/>
            <person name="Pangilinan J."/>
            <person name="Pereira M."/>
            <person name="Perotto S."/>
            <person name="Peter M."/>
            <person name="Riley R."/>
            <person name="Sitrit Y."/>
            <person name="Stielow B."/>
            <person name="Szollosi G."/>
            <person name="Zifcakova L."/>
            <person name="Stursova M."/>
            <person name="Spatafora J.W."/>
            <person name="Tedersoo L."/>
            <person name="Vaario L.-M."/>
            <person name="Yamada A."/>
            <person name="Yan M."/>
            <person name="Wang P."/>
            <person name="Xu J."/>
            <person name="Bruns T."/>
            <person name="Baldrian P."/>
            <person name="Vilgalys R."/>
            <person name="Henrissat B."/>
            <person name="Grigoriev I.V."/>
            <person name="Hibbett D."/>
            <person name="Nagy L.G."/>
            <person name="Martin F.M."/>
        </authorList>
    </citation>
    <scope>NUCLEOTIDE SEQUENCE</scope>
    <source>
        <strain evidence="2">UH-Tt-Lm1</strain>
    </source>
</reference>